<gene>
    <name evidence="3" type="ORF">GOB93_05745</name>
</gene>
<reference evidence="3 4" key="1">
    <citation type="journal article" date="2020" name="Int. J. Syst. Evol. Microbiol.">
        <title>Novel acetic acid bacteria from cider fermentations: Acetobacter conturbans sp. nov. and Acetobacter fallax sp. nov.</title>
        <authorList>
            <person name="Sombolestani A.S."/>
            <person name="Cleenwerck I."/>
            <person name="Cnockaert M."/>
            <person name="Borremans W."/>
            <person name="Wieme A.D."/>
            <person name="De Vuyst L."/>
            <person name="Vandamme P."/>
        </authorList>
    </citation>
    <scope>NUCLEOTIDE SEQUENCE [LARGE SCALE GENOMIC DNA]</scope>
    <source>
        <strain evidence="3 4">LMG 30640</strain>
    </source>
</reference>
<comment type="caution">
    <text evidence="3">The sequence shown here is derived from an EMBL/GenBank/DDBJ whole genome shotgun (WGS) entry which is preliminary data.</text>
</comment>
<comment type="similarity">
    <text evidence="1">Belongs to the short-chain dehydrogenases/reductases (SDR) family.</text>
</comment>
<organism evidence="3 4">
    <name type="scientific">Acetobacter musti</name>
    <dbReference type="NCBI Taxonomy" id="864732"/>
    <lineage>
        <taxon>Bacteria</taxon>
        <taxon>Pseudomonadati</taxon>
        <taxon>Pseudomonadota</taxon>
        <taxon>Alphaproteobacteria</taxon>
        <taxon>Acetobacterales</taxon>
        <taxon>Acetobacteraceae</taxon>
        <taxon>Acetobacter</taxon>
    </lineage>
</organism>
<evidence type="ECO:0000313" key="3">
    <source>
        <dbReference type="EMBL" id="NHN84147.1"/>
    </source>
</evidence>
<dbReference type="InterPro" id="IPR002347">
    <property type="entry name" value="SDR_fam"/>
</dbReference>
<dbReference type="Gene3D" id="3.40.50.720">
    <property type="entry name" value="NAD(P)-binding Rossmann-like Domain"/>
    <property type="match status" value="1"/>
</dbReference>
<evidence type="ECO:0000313" key="4">
    <source>
        <dbReference type="Proteomes" id="UP000635278"/>
    </source>
</evidence>
<dbReference type="InterPro" id="IPR036291">
    <property type="entry name" value="NAD(P)-bd_dom_sf"/>
</dbReference>
<keyword evidence="2" id="KW-0560">Oxidoreductase</keyword>
<evidence type="ECO:0000256" key="1">
    <source>
        <dbReference type="ARBA" id="ARBA00006484"/>
    </source>
</evidence>
<proteinExistence type="inferred from homology"/>
<dbReference type="SUPFAM" id="SSF51735">
    <property type="entry name" value="NAD(P)-binding Rossmann-fold domains"/>
    <property type="match status" value="1"/>
</dbReference>
<dbReference type="Pfam" id="PF13561">
    <property type="entry name" value="adh_short_C2"/>
    <property type="match status" value="1"/>
</dbReference>
<dbReference type="EMBL" id="WOTB01000005">
    <property type="protein sequence ID" value="NHN84147.1"/>
    <property type="molecule type" value="Genomic_DNA"/>
</dbReference>
<name>A0ABX0JMW6_9PROT</name>
<protein>
    <submittedName>
        <fullName evidence="3">SDR family oxidoreductase</fullName>
    </submittedName>
</protein>
<accession>A0ABX0JMW6</accession>
<dbReference type="Proteomes" id="UP000635278">
    <property type="component" value="Unassembled WGS sequence"/>
</dbReference>
<sequence length="256" mass="27000">MTTLRLKSGKVALVTGAAQGIGRGCAQALARSGFALALVDVLTQELARTATEIRESGVDVLTFEADVTDYERAHTVVRETVSHFGKVDFLLNNAGKSAPAGILDITEAEFDRTLSINLKSCFNYIRAVAPVMLGQGGGRIVSMSSLNAHSGGVTAAVSRFAYAAAKAGILGLTRALAKELGPTILVNAICPGMIETELTKHVVLSERGADLVRNGIALHRVGTTDDIAQLVVFLAMSEPCFITGQDFVVDGLQYHL</sequence>
<evidence type="ECO:0000256" key="2">
    <source>
        <dbReference type="ARBA" id="ARBA00023002"/>
    </source>
</evidence>
<dbReference type="CDD" id="cd05233">
    <property type="entry name" value="SDR_c"/>
    <property type="match status" value="1"/>
</dbReference>
<dbReference type="PRINTS" id="PR00080">
    <property type="entry name" value="SDRFAMILY"/>
</dbReference>
<dbReference type="PANTHER" id="PTHR42760">
    <property type="entry name" value="SHORT-CHAIN DEHYDROGENASES/REDUCTASES FAMILY MEMBER"/>
    <property type="match status" value="1"/>
</dbReference>
<dbReference type="PANTHER" id="PTHR42760:SF133">
    <property type="entry name" value="3-OXOACYL-[ACYL-CARRIER-PROTEIN] REDUCTASE"/>
    <property type="match status" value="1"/>
</dbReference>
<keyword evidence="4" id="KW-1185">Reference proteome</keyword>
<dbReference type="PRINTS" id="PR00081">
    <property type="entry name" value="GDHRDH"/>
</dbReference>